<protein>
    <submittedName>
        <fullName evidence="1">Uncharacterized protein</fullName>
    </submittedName>
</protein>
<comment type="caution">
    <text evidence="1">The sequence shown here is derived from an EMBL/GenBank/DDBJ whole genome shotgun (WGS) entry which is preliminary data.</text>
</comment>
<proteinExistence type="predicted"/>
<dbReference type="OrthoDB" id="3596146at2759"/>
<evidence type="ECO:0000313" key="1">
    <source>
        <dbReference type="EMBL" id="PHH80095.1"/>
    </source>
</evidence>
<accession>A0A2C5ZDW5</accession>
<evidence type="ECO:0000313" key="2">
    <source>
        <dbReference type="Proteomes" id="UP000224854"/>
    </source>
</evidence>
<dbReference type="EMBL" id="NJEU01000165">
    <property type="protein sequence ID" value="PHH80095.1"/>
    <property type="molecule type" value="Genomic_DNA"/>
</dbReference>
<dbReference type="AlphaFoldDB" id="A0A2C5ZDW5"/>
<name>A0A2C5ZDW5_9HYPO</name>
<sequence>MPALDALCAHHHAATQSSTVSISGRAAPLIYALVSRLASLRYALLVVDLQGWFDATRLDCADEDLHHVHVMQQQDEEPRTREEEEERATAAEIRAAAGEVMRAAPLASRHRVWWGTVVIGADAAAGRVVVPLRAAQAWLRVERRGEAWLAECEWGSFVF</sequence>
<dbReference type="Proteomes" id="UP000224854">
    <property type="component" value="Unassembled WGS sequence"/>
</dbReference>
<organism evidence="1 2">
    <name type="scientific">Ophiocordyceps australis</name>
    <dbReference type="NCBI Taxonomy" id="1399860"/>
    <lineage>
        <taxon>Eukaryota</taxon>
        <taxon>Fungi</taxon>
        <taxon>Dikarya</taxon>
        <taxon>Ascomycota</taxon>
        <taxon>Pezizomycotina</taxon>
        <taxon>Sordariomycetes</taxon>
        <taxon>Hypocreomycetidae</taxon>
        <taxon>Hypocreales</taxon>
        <taxon>Ophiocordycipitaceae</taxon>
        <taxon>Ophiocordyceps</taxon>
    </lineage>
</organism>
<reference evidence="1 2" key="1">
    <citation type="submission" date="2017-06" db="EMBL/GenBank/DDBJ databases">
        <title>Ant-infecting Ophiocordyceps genomes reveal a high diversity of potential behavioral manipulation genes and a possible major role for enterotoxins.</title>
        <authorList>
            <person name="De Bekker C."/>
            <person name="Evans H.C."/>
            <person name="Brachmann A."/>
            <person name="Hughes D.P."/>
        </authorList>
    </citation>
    <scope>NUCLEOTIDE SEQUENCE [LARGE SCALE GENOMIC DNA]</scope>
    <source>
        <strain evidence="1 2">1348a</strain>
    </source>
</reference>
<keyword evidence="2" id="KW-1185">Reference proteome</keyword>
<gene>
    <name evidence="1" type="ORF">CDD82_1973</name>
</gene>